<dbReference type="InterPro" id="IPR006127">
    <property type="entry name" value="ZnuA-like"/>
</dbReference>
<evidence type="ECO:0000256" key="5">
    <source>
        <dbReference type="SAM" id="SignalP"/>
    </source>
</evidence>
<evidence type="ECO:0000256" key="3">
    <source>
        <dbReference type="ARBA" id="ARBA00022729"/>
    </source>
</evidence>
<proteinExistence type="inferred from homology"/>
<dbReference type="EMBL" id="DVFI01000078">
    <property type="protein sequence ID" value="HIQ62937.1"/>
    <property type="molecule type" value="Genomic_DNA"/>
</dbReference>
<protein>
    <submittedName>
        <fullName evidence="6">Zinc ABC transporter substrate-binding protein</fullName>
    </submittedName>
</protein>
<accession>A0A9D0YVW4</accession>
<feature type="chain" id="PRO_5039665961" evidence="5">
    <location>
        <begin position="23"/>
        <end position="297"/>
    </location>
</feature>
<evidence type="ECO:0000256" key="2">
    <source>
        <dbReference type="ARBA" id="ARBA00022448"/>
    </source>
</evidence>
<feature type="signal peptide" evidence="5">
    <location>
        <begin position="1"/>
        <end position="22"/>
    </location>
</feature>
<dbReference type="Gene3D" id="3.40.50.1980">
    <property type="entry name" value="Nitrogenase molybdenum iron protein domain"/>
    <property type="match status" value="2"/>
</dbReference>
<dbReference type="GO" id="GO:0046872">
    <property type="term" value="F:metal ion binding"/>
    <property type="evidence" value="ECO:0007669"/>
    <property type="project" value="InterPro"/>
</dbReference>
<dbReference type="PANTHER" id="PTHR42953">
    <property type="entry name" value="HIGH-AFFINITY ZINC UPTAKE SYSTEM PROTEIN ZNUA-RELATED"/>
    <property type="match status" value="1"/>
</dbReference>
<dbReference type="Proteomes" id="UP000886819">
    <property type="component" value="Unassembled WGS sequence"/>
</dbReference>
<evidence type="ECO:0000313" key="6">
    <source>
        <dbReference type="EMBL" id="HIQ62937.1"/>
    </source>
</evidence>
<evidence type="ECO:0000313" key="7">
    <source>
        <dbReference type="Proteomes" id="UP000886819"/>
    </source>
</evidence>
<dbReference type="SUPFAM" id="SSF53807">
    <property type="entry name" value="Helical backbone' metal receptor"/>
    <property type="match status" value="1"/>
</dbReference>
<dbReference type="InterPro" id="IPR006128">
    <property type="entry name" value="Lipoprotein_PsaA-like"/>
</dbReference>
<keyword evidence="3 5" id="KW-0732">Signal</keyword>
<dbReference type="InterPro" id="IPR050492">
    <property type="entry name" value="Bact_metal-bind_prot9"/>
</dbReference>
<organism evidence="6 7">
    <name type="scientific">Candidatus Avichristensenella intestinipullorum</name>
    <dbReference type="NCBI Taxonomy" id="2840693"/>
    <lineage>
        <taxon>Bacteria</taxon>
        <taxon>Bacillati</taxon>
        <taxon>Bacillota</taxon>
        <taxon>Clostridia</taxon>
        <taxon>Candidatus Avichristensenella</taxon>
    </lineage>
</organism>
<keyword evidence="2 4" id="KW-0813">Transport</keyword>
<evidence type="ECO:0000256" key="1">
    <source>
        <dbReference type="ARBA" id="ARBA00011028"/>
    </source>
</evidence>
<sequence length="297" mass="31577">MLKRCLAALLCACLCLPACGCAQEETLTVTATFYPLYLTAINIARDVEGVEIVCLAPPQAGCLHDYQMTAADRCALADSDVVIQNGAGLEAFLDELLPTLTATVVDASAGVTLLEDAHHEHGHETACNPHVWVSVAGAMAQARNIADGLAQADPAHAQAYKANCEAYLASLEELQEQMHALLAPCEGMPIITFHAAFDYLAQEFGLRVVAVVETDAGSAPSAQELANVAEIAREEGVKALFAEPQYDDASVDILARETGLPVYLLDPVVSGEADAEDYDAYLRIMLENAQTLCEALL</sequence>
<reference evidence="6" key="1">
    <citation type="submission" date="2020-10" db="EMBL/GenBank/DDBJ databases">
        <authorList>
            <person name="Gilroy R."/>
        </authorList>
    </citation>
    <scope>NUCLEOTIDE SEQUENCE</scope>
    <source>
        <strain evidence="6">ChiHile30-977</strain>
    </source>
</reference>
<comment type="caution">
    <text evidence="6">The sequence shown here is derived from an EMBL/GenBank/DDBJ whole genome shotgun (WGS) entry which is preliminary data.</text>
</comment>
<dbReference type="Pfam" id="PF01297">
    <property type="entry name" value="ZnuA"/>
    <property type="match status" value="1"/>
</dbReference>
<dbReference type="PANTHER" id="PTHR42953:SF3">
    <property type="entry name" value="HIGH-AFFINITY ZINC UPTAKE SYSTEM PROTEIN ZNUA"/>
    <property type="match status" value="1"/>
</dbReference>
<reference evidence="6" key="2">
    <citation type="journal article" date="2021" name="PeerJ">
        <title>Extensive microbial diversity within the chicken gut microbiome revealed by metagenomics and culture.</title>
        <authorList>
            <person name="Gilroy R."/>
            <person name="Ravi A."/>
            <person name="Getino M."/>
            <person name="Pursley I."/>
            <person name="Horton D.L."/>
            <person name="Alikhan N.F."/>
            <person name="Baker D."/>
            <person name="Gharbi K."/>
            <person name="Hall N."/>
            <person name="Watson M."/>
            <person name="Adriaenssens E.M."/>
            <person name="Foster-Nyarko E."/>
            <person name="Jarju S."/>
            <person name="Secka A."/>
            <person name="Antonio M."/>
            <person name="Oren A."/>
            <person name="Chaudhuri R.R."/>
            <person name="La Ragione R."/>
            <person name="Hildebrand F."/>
            <person name="Pallen M.J."/>
        </authorList>
    </citation>
    <scope>NUCLEOTIDE SEQUENCE</scope>
    <source>
        <strain evidence="6">ChiHile30-977</strain>
    </source>
</reference>
<comment type="similarity">
    <text evidence="1 4">Belongs to the bacterial solute-binding protein 9 family.</text>
</comment>
<evidence type="ECO:0000256" key="4">
    <source>
        <dbReference type="RuleBase" id="RU003512"/>
    </source>
</evidence>
<dbReference type="GO" id="GO:0007155">
    <property type="term" value="P:cell adhesion"/>
    <property type="evidence" value="ECO:0007669"/>
    <property type="project" value="InterPro"/>
</dbReference>
<dbReference type="AlphaFoldDB" id="A0A9D0YVW4"/>
<dbReference type="GO" id="GO:0030001">
    <property type="term" value="P:metal ion transport"/>
    <property type="evidence" value="ECO:0007669"/>
    <property type="project" value="InterPro"/>
</dbReference>
<gene>
    <name evidence="6" type="ORF">IAA66_05045</name>
</gene>
<dbReference type="PRINTS" id="PR00690">
    <property type="entry name" value="ADHESNFAMILY"/>
</dbReference>
<name>A0A9D0YVW4_9FIRM</name>